<dbReference type="EMBL" id="SMFX01000001">
    <property type="protein sequence ID" value="TCK19287.1"/>
    <property type="molecule type" value="Genomic_DNA"/>
</dbReference>
<evidence type="ECO:0000313" key="2">
    <source>
        <dbReference type="Proteomes" id="UP000295707"/>
    </source>
</evidence>
<dbReference type="AlphaFoldDB" id="A0A4R1HBF0"/>
<proteinExistence type="predicted"/>
<dbReference type="RefSeq" id="WP_132973822.1">
    <property type="nucleotide sequence ID" value="NZ_SMFX01000001.1"/>
</dbReference>
<comment type="caution">
    <text evidence="1">The sequence shown here is derived from an EMBL/GenBank/DDBJ whole genome shotgun (WGS) entry which is preliminary data.</text>
</comment>
<evidence type="ECO:0000313" key="1">
    <source>
        <dbReference type="EMBL" id="TCK19287.1"/>
    </source>
</evidence>
<keyword evidence="2" id="KW-1185">Reference proteome</keyword>
<reference evidence="1 2" key="1">
    <citation type="submission" date="2019-03" db="EMBL/GenBank/DDBJ databases">
        <title>Genomic Encyclopedia of Type Strains, Phase IV (KMG-IV): sequencing the most valuable type-strain genomes for metagenomic binning, comparative biology and taxonomic classification.</title>
        <authorList>
            <person name="Goeker M."/>
        </authorList>
    </citation>
    <scope>NUCLEOTIDE SEQUENCE [LARGE SCALE GENOMIC DNA]</scope>
    <source>
        <strain evidence="1 2">DSM 19610</strain>
    </source>
</reference>
<gene>
    <name evidence="1" type="ORF">DFR30_2597</name>
</gene>
<evidence type="ECO:0008006" key="3">
    <source>
        <dbReference type="Google" id="ProtNLM"/>
    </source>
</evidence>
<name>A0A4R1HBF0_9GAMM</name>
<sequence length="143" mass="16400">MQTLLRTSLIIIFLLGSKGLLAESETPESVYNHYLDSVLKANSLDELFVFWTINHINEVNEEIRRAARIGRNAGEDKKAALKQMKARATITDRNSVSKEITGGRSKLNYNATSKEKNESYNIVVDMLFEDGQWKIIRERMLHK</sequence>
<accession>A0A4R1HBF0</accession>
<organism evidence="1 2">
    <name type="scientific">Thiogranum longum</name>
    <dbReference type="NCBI Taxonomy" id="1537524"/>
    <lineage>
        <taxon>Bacteria</taxon>
        <taxon>Pseudomonadati</taxon>
        <taxon>Pseudomonadota</taxon>
        <taxon>Gammaproteobacteria</taxon>
        <taxon>Chromatiales</taxon>
        <taxon>Ectothiorhodospiraceae</taxon>
        <taxon>Thiogranum</taxon>
    </lineage>
</organism>
<protein>
    <recommendedName>
        <fullName evidence="3">Lumazine-binding protein</fullName>
    </recommendedName>
</protein>
<dbReference type="Proteomes" id="UP000295707">
    <property type="component" value="Unassembled WGS sequence"/>
</dbReference>